<dbReference type="Proteomes" id="UP001374579">
    <property type="component" value="Unassembled WGS sequence"/>
</dbReference>
<proteinExistence type="predicted"/>
<reference evidence="2 3" key="1">
    <citation type="submission" date="2024-02" db="EMBL/GenBank/DDBJ databases">
        <title>Chromosome-scale genome assembly of the rough periwinkle Littorina saxatilis.</title>
        <authorList>
            <person name="De Jode A."/>
            <person name="Faria R."/>
            <person name="Formenti G."/>
            <person name="Sims Y."/>
            <person name="Smith T.P."/>
            <person name="Tracey A."/>
            <person name="Wood J.M.D."/>
            <person name="Zagrodzka Z.B."/>
            <person name="Johannesson K."/>
            <person name="Butlin R.K."/>
            <person name="Leder E.H."/>
        </authorList>
    </citation>
    <scope>NUCLEOTIDE SEQUENCE [LARGE SCALE GENOMIC DNA]</scope>
    <source>
        <strain evidence="2">Snail1</strain>
        <tissue evidence="2">Muscle</tissue>
    </source>
</reference>
<accession>A0AAN9B624</accession>
<feature type="transmembrane region" description="Helical" evidence="1">
    <location>
        <begin position="12"/>
        <end position="36"/>
    </location>
</feature>
<evidence type="ECO:0000313" key="3">
    <source>
        <dbReference type="Proteomes" id="UP001374579"/>
    </source>
</evidence>
<feature type="transmembrane region" description="Helical" evidence="1">
    <location>
        <begin position="120"/>
        <end position="139"/>
    </location>
</feature>
<feature type="transmembrane region" description="Helical" evidence="1">
    <location>
        <begin position="173"/>
        <end position="193"/>
    </location>
</feature>
<keyword evidence="1" id="KW-0472">Membrane</keyword>
<name>A0AAN9B624_9CAEN</name>
<protein>
    <submittedName>
        <fullName evidence="2">Uncharacterized protein</fullName>
    </submittedName>
</protein>
<evidence type="ECO:0000313" key="2">
    <source>
        <dbReference type="EMBL" id="KAK7099562.1"/>
    </source>
</evidence>
<dbReference type="AlphaFoldDB" id="A0AAN9B624"/>
<keyword evidence="3" id="KW-1185">Reference proteome</keyword>
<sequence>MQPFVFSLRHLAYQVALSVFFIGFELDLVGFCYLYWASYRVTLDGSPFMSGRYGLWEWCVTNVNKPRFEDCRPTPDTGWLGGVRGLQCLAVVSYSVAAVSILAQNWMFKPDSKFQRYRCFELFALIGSALVLGGFLLYLQNIEREIATVVANLNKMAIGEVQLVAVNYTDWCAVLYLAGTGVIMVATGVISFFSDYSQTSVV</sequence>
<keyword evidence="1" id="KW-1133">Transmembrane helix</keyword>
<keyword evidence="1" id="KW-0812">Transmembrane</keyword>
<comment type="caution">
    <text evidence="2">The sequence shown here is derived from an EMBL/GenBank/DDBJ whole genome shotgun (WGS) entry which is preliminary data.</text>
</comment>
<dbReference type="EMBL" id="JBAMIC010000012">
    <property type="protein sequence ID" value="KAK7099562.1"/>
    <property type="molecule type" value="Genomic_DNA"/>
</dbReference>
<gene>
    <name evidence="2" type="ORF">V1264_003687</name>
</gene>
<dbReference type="Gene3D" id="1.20.140.150">
    <property type="match status" value="1"/>
</dbReference>
<organism evidence="2 3">
    <name type="scientific">Littorina saxatilis</name>
    <dbReference type="NCBI Taxonomy" id="31220"/>
    <lineage>
        <taxon>Eukaryota</taxon>
        <taxon>Metazoa</taxon>
        <taxon>Spiralia</taxon>
        <taxon>Lophotrochozoa</taxon>
        <taxon>Mollusca</taxon>
        <taxon>Gastropoda</taxon>
        <taxon>Caenogastropoda</taxon>
        <taxon>Littorinimorpha</taxon>
        <taxon>Littorinoidea</taxon>
        <taxon>Littorinidae</taxon>
        <taxon>Littorina</taxon>
    </lineage>
</organism>
<feature type="transmembrane region" description="Helical" evidence="1">
    <location>
        <begin position="89"/>
        <end position="108"/>
    </location>
</feature>
<evidence type="ECO:0000256" key="1">
    <source>
        <dbReference type="SAM" id="Phobius"/>
    </source>
</evidence>